<evidence type="ECO:0000313" key="2">
    <source>
        <dbReference type="Proteomes" id="UP000253805"/>
    </source>
</evidence>
<sequence>MGVGMDGKDVAEAVAAVAAMMGKIQNPKVKAAAKVVHKAAPAVAVAAQVAPAAAKAAAPVVKKAGRAAAGAAGAAKDKVVEVVGDGRDKMREKSRAASERKQQQMAQVEARKELLACAPVVIDAKTLKHDSGDCGDVSAGRFVSFPGCYVAITYGEKFSGKHIAEYREARVFYSDNMGRSIIDDIEGRGDADIYADVKYGQGVRFYLFPCDEENSAKLLESLSQVLVEDDSVEARA</sequence>
<reference evidence="1 2" key="1">
    <citation type="journal article" date="2018" name="Elife">
        <title>Discovery and characterization of a prevalent human gut bacterial enzyme sufficient for the inactivation of a family of plant toxins.</title>
        <authorList>
            <person name="Koppel N."/>
            <person name="Bisanz J.E."/>
            <person name="Pandelia M.E."/>
            <person name="Turnbaugh P.J."/>
            <person name="Balskus E.P."/>
        </authorList>
    </citation>
    <scope>NUCLEOTIDE SEQUENCE [LARGE SCALE GENOMIC DNA]</scope>
    <source>
        <strain evidence="1 2">OB21 GAM 11</strain>
    </source>
</reference>
<organism evidence="1 2">
    <name type="scientific">Adlercreutzia equolifaciens subsp. celatus</name>
    <dbReference type="NCBI Taxonomy" id="394340"/>
    <lineage>
        <taxon>Bacteria</taxon>
        <taxon>Bacillati</taxon>
        <taxon>Actinomycetota</taxon>
        <taxon>Coriobacteriia</taxon>
        <taxon>Eggerthellales</taxon>
        <taxon>Eggerthellaceae</taxon>
        <taxon>Adlercreutzia</taxon>
    </lineage>
</organism>
<protein>
    <submittedName>
        <fullName evidence="1">Uncharacterized protein</fullName>
    </submittedName>
</protein>
<evidence type="ECO:0000313" key="1">
    <source>
        <dbReference type="EMBL" id="RDC45907.1"/>
    </source>
</evidence>
<dbReference type="EMBL" id="PPUT01000006">
    <property type="protein sequence ID" value="RDC45907.1"/>
    <property type="molecule type" value="Genomic_DNA"/>
</dbReference>
<name>A0A369P3Q5_9ACTN</name>
<comment type="caution">
    <text evidence="1">The sequence shown here is derived from an EMBL/GenBank/DDBJ whole genome shotgun (WGS) entry which is preliminary data.</text>
</comment>
<gene>
    <name evidence="1" type="ORF">C1850_03610</name>
</gene>
<proteinExistence type="predicted"/>
<dbReference type="AlphaFoldDB" id="A0A369P3Q5"/>
<dbReference type="Proteomes" id="UP000253805">
    <property type="component" value="Unassembled WGS sequence"/>
</dbReference>
<accession>A0A369P3Q5</accession>